<keyword evidence="4 7" id="KW-0520">NAD</keyword>
<evidence type="ECO:0000313" key="9">
    <source>
        <dbReference type="EMBL" id="VDD87211.1"/>
    </source>
</evidence>
<accession>A0A0N4UYJ0</accession>
<sequence length="298" mass="32094">MGWFPTASVPPLAQQLLPPLSSSLYKGECGRIGVVGGSPTYTGAPFFAAMTALRVGADMVHVFAPPEAARVIKGYSPELMVHPSYDRNTLRESLHRLDALVLGPGLGRADSSFETVEHVVEAAREKQLPLVIDADGLFFVSKKLEIIKGYKKAILTPNFPEFGRLYEAAFNGTKAVEEKLKSGEAAKELANHLGCTVFQKGSKDIITDGAEVELGEEEGSPRRCGGQGDLLSGTLAVFFYWAERKNLPSPSVIAGKAASQFIRLGARRSFKKHGRSMVAGDIIDEIPALIADLDGYSE</sequence>
<feature type="binding site" evidence="7">
    <location>
        <begin position="158"/>
        <end position="164"/>
    </location>
    <ligand>
        <name>(6S)-NADPHX</name>
        <dbReference type="ChEBI" id="CHEBI:64076"/>
    </ligand>
</feature>
<dbReference type="GO" id="GO:0005524">
    <property type="term" value="F:ATP binding"/>
    <property type="evidence" value="ECO:0007669"/>
    <property type="project" value="UniProtKB-KW"/>
</dbReference>
<proteinExistence type="inferred from homology"/>
<comment type="catalytic activity">
    <reaction evidence="6 7">
        <text>(6S)-NADPHX + ATP = ADP + phosphate + NADPH + H(+)</text>
        <dbReference type="Rhea" id="RHEA:32231"/>
        <dbReference type="ChEBI" id="CHEBI:15378"/>
        <dbReference type="ChEBI" id="CHEBI:30616"/>
        <dbReference type="ChEBI" id="CHEBI:43474"/>
        <dbReference type="ChEBI" id="CHEBI:57783"/>
        <dbReference type="ChEBI" id="CHEBI:64076"/>
        <dbReference type="ChEBI" id="CHEBI:456216"/>
        <dbReference type="EC" id="4.2.1.93"/>
    </reaction>
</comment>
<feature type="binding site" evidence="7">
    <location>
        <position position="229"/>
    </location>
    <ligand>
        <name>(6S)-NADPHX</name>
        <dbReference type="ChEBI" id="CHEBI:64076"/>
    </ligand>
</feature>
<dbReference type="EC" id="4.2.1.93" evidence="7"/>
<evidence type="ECO:0000256" key="1">
    <source>
        <dbReference type="ARBA" id="ARBA00022741"/>
    </source>
</evidence>
<dbReference type="GO" id="GO:0046496">
    <property type="term" value="P:nicotinamide nucleotide metabolic process"/>
    <property type="evidence" value="ECO:0007669"/>
    <property type="project" value="UniProtKB-UniRule"/>
</dbReference>
<protein>
    <recommendedName>
        <fullName evidence="7">ATP-dependent (S)-NAD(P)H-hydrate dehydratase</fullName>
        <ecNumber evidence="7">4.2.1.93</ecNumber>
    </recommendedName>
    <alternativeName>
        <fullName evidence="7">ATP-dependent NAD(P)HX dehydratase</fullName>
    </alternativeName>
</protein>
<keyword evidence="1 7" id="KW-0547">Nucleotide-binding</keyword>
<dbReference type="PANTHER" id="PTHR12592">
    <property type="entry name" value="ATP-DEPENDENT (S)-NAD(P)H-HYDRATE DEHYDRATASE FAMILY MEMBER"/>
    <property type="match status" value="1"/>
</dbReference>
<reference evidence="11" key="1">
    <citation type="submission" date="2017-02" db="UniProtKB">
        <authorList>
            <consortium name="WormBaseParasite"/>
        </authorList>
    </citation>
    <scope>IDENTIFICATION</scope>
</reference>
<dbReference type="Gene3D" id="3.40.1190.20">
    <property type="match status" value="1"/>
</dbReference>
<evidence type="ECO:0000256" key="2">
    <source>
        <dbReference type="ARBA" id="ARBA00022840"/>
    </source>
</evidence>
<dbReference type="GO" id="GO:0110051">
    <property type="term" value="P:metabolite repair"/>
    <property type="evidence" value="ECO:0007669"/>
    <property type="project" value="TreeGrafter"/>
</dbReference>
<dbReference type="InterPro" id="IPR029056">
    <property type="entry name" value="Ribokinase-like"/>
</dbReference>
<dbReference type="GO" id="GO:0047453">
    <property type="term" value="F:ATP-dependent NAD(P)H-hydrate dehydratase activity"/>
    <property type="evidence" value="ECO:0007669"/>
    <property type="project" value="UniProtKB-UniRule"/>
</dbReference>
<comment type="function">
    <text evidence="7">Catalyzes the dehydration of the S-form of NAD(P)HX at the expense of ATP, which is converted to ADP. Together with NAD(P)HX epimerase, which catalyzes the epimerization of the S- and R-forms, the enzyme allows the repair of both epimers of NAD(P)HX, a damaged form of NAD(P)H that is a result of enzymatic or heat-dependent hydration.</text>
</comment>
<feature type="binding site" evidence="7">
    <location>
        <position position="105"/>
    </location>
    <ligand>
        <name>(6S)-NADPHX</name>
        <dbReference type="ChEBI" id="CHEBI:64076"/>
    </ligand>
</feature>
<keyword evidence="7" id="KW-0597">Phosphoprotein</keyword>
<dbReference type="WBParaSite" id="EVEC_0000264601-mRNA-1">
    <property type="protein sequence ID" value="EVEC_0000264601-mRNA-1"/>
    <property type="gene ID" value="EVEC_0000264601"/>
</dbReference>
<dbReference type="HAMAP" id="MF_01965">
    <property type="entry name" value="NADHX_dehydratase"/>
    <property type="match status" value="1"/>
</dbReference>
<dbReference type="SUPFAM" id="SSF53613">
    <property type="entry name" value="Ribokinase-like"/>
    <property type="match status" value="1"/>
</dbReference>
<dbReference type="InterPro" id="IPR000631">
    <property type="entry name" value="CARKD"/>
</dbReference>
<evidence type="ECO:0000256" key="5">
    <source>
        <dbReference type="ARBA" id="ARBA00023239"/>
    </source>
</evidence>
<dbReference type="Pfam" id="PF01256">
    <property type="entry name" value="Carb_kinase"/>
    <property type="match status" value="1"/>
</dbReference>
<evidence type="ECO:0000256" key="3">
    <source>
        <dbReference type="ARBA" id="ARBA00022857"/>
    </source>
</evidence>
<evidence type="ECO:0000313" key="10">
    <source>
        <dbReference type="Proteomes" id="UP000274131"/>
    </source>
</evidence>
<comment type="cofactor">
    <cofactor evidence="7">
        <name>Mg(2+)</name>
        <dbReference type="ChEBI" id="CHEBI:18420"/>
    </cofactor>
</comment>
<evidence type="ECO:0000259" key="8">
    <source>
        <dbReference type="PROSITE" id="PS51383"/>
    </source>
</evidence>
<dbReference type="STRING" id="51028.A0A0N4UYJ0"/>
<feature type="binding site" evidence="7">
    <location>
        <begin position="219"/>
        <end position="228"/>
    </location>
    <ligand>
        <name>ATP</name>
        <dbReference type="ChEBI" id="CHEBI:30616"/>
    </ligand>
</feature>
<feature type="binding site" evidence="7">
    <location>
        <begin position="200"/>
        <end position="204"/>
    </location>
    <ligand>
        <name>ATP</name>
        <dbReference type="ChEBI" id="CHEBI:30616"/>
    </ligand>
</feature>
<feature type="domain" description="YjeF C-terminal" evidence="8">
    <location>
        <begin position="9"/>
        <end position="293"/>
    </location>
</feature>
<dbReference type="Proteomes" id="UP000274131">
    <property type="component" value="Unassembled WGS sequence"/>
</dbReference>
<evidence type="ECO:0000256" key="6">
    <source>
        <dbReference type="ARBA" id="ARBA00047472"/>
    </source>
</evidence>
<organism evidence="11">
    <name type="scientific">Enterobius vermicularis</name>
    <name type="common">Human pinworm</name>
    <dbReference type="NCBI Taxonomy" id="51028"/>
    <lineage>
        <taxon>Eukaryota</taxon>
        <taxon>Metazoa</taxon>
        <taxon>Ecdysozoa</taxon>
        <taxon>Nematoda</taxon>
        <taxon>Chromadorea</taxon>
        <taxon>Rhabditida</taxon>
        <taxon>Spirurina</taxon>
        <taxon>Oxyuridomorpha</taxon>
        <taxon>Oxyuroidea</taxon>
        <taxon>Oxyuridae</taxon>
        <taxon>Enterobius</taxon>
    </lineage>
</organism>
<keyword evidence="10" id="KW-1185">Reference proteome</keyword>
<evidence type="ECO:0000313" key="11">
    <source>
        <dbReference type="WBParaSite" id="EVEC_0000264601-mRNA-1"/>
    </source>
</evidence>
<comment type="catalytic activity">
    <reaction evidence="7">
        <text>(6S)-NADHX + ATP = ADP + phosphate + NADH + H(+)</text>
        <dbReference type="Rhea" id="RHEA:19017"/>
        <dbReference type="ChEBI" id="CHEBI:15378"/>
        <dbReference type="ChEBI" id="CHEBI:30616"/>
        <dbReference type="ChEBI" id="CHEBI:43474"/>
        <dbReference type="ChEBI" id="CHEBI:57945"/>
        <dbReference type="ChEBI" id="CHEBI:64074"/>
        <dbReference type="ChEBI" id="CHEBI:456216"/>
        <dbReference type="EC" id="4.2.1.93"/>
    </reaction>
</comment>
<keyword evidence="3" id="KW-0521">NADP</keyword>
<reference evidence="9 10" key="2">
    <citation type="submission" date="2018-10" db="EMBL/GenBank/DDBJ databases">
        <authorList>
            <consortium name="Pathogen Informatics"/>
        </authorList>
    </citation>
    <scope>NUCLEOTIDE SEQUENCE [LARGE SCALE GENOMIC DNA]</scope>
</reference>
<evidence type="ECO:0000256" key="7">
    <source>
        <dbReference type="HAMAP-Rule" id="MF_03157"/>
    </source>
</evidence>
<dbReference type="EMBL" id="UXUI01007365">
    <property type="protein sequence ID" value="VDD87211.1"/>
    <property type="molecule type" value="Genomic_DNA"/>
</dbReference>
<name>A0A0N4UYJ0_ENTVE</name>
<dbReference type="PROSITE" id="PS51383">
    <property type="entry name" value="YJEF_C_3"/>
    <property type="match status" value="1"/>
</dbReference>
<dbReference type="AlphaFoldDB" id="A0A0N4UYJ0"/>
<dbReference type="OrthoDB" id="8110916at2759"/>
<comment type="similarity">
    <text evidence="7">Belongs to the NnrD/CARKD family.</text>
</comment>
<keyword evidence="5 7" id="KW-0456">Lyase</keyword>
<dbReference type="PANTHER" id="PTHR12592:SF0">
    <property type="entry name" value="ATP-DEPENDENT (S)-NAD(P)H-HYDRATE DEHYDRATASE"/>
    <property type="match status" value="1"/>
</dbReference>
<gene>
    <name evidence="9" type="ORF">EVEC_LOCUS2354</name>
</gene>
<keyword evidence="2 7" id="KW-0067">ATP-binding</keyword>
<dbReference type="CDD" id="cd01171">
    <property type="entry name" value="YXKO-related"/>
    <property type="match status" value="1"/>
</dbReference>
<evidence type="ECO:0000256" key="4">
    <source>
        <dbReference type="ARBA" id="ARBA00023027"/>
    </source>
</evidence>
<dbReference type="NCBIfam" id="TIGR00196">
    <property type="entry name" value="yjeF_cterm"/>
    <property type="match status" value="1"/>
</dbReference>